<organism evidence="3">
    <name type="scientific">Beihai levi-like virus 25</name>
    <dbReference type="NCBI Taxonomy" id="1922411"/>
    <lineage>
        <taxon>Viruses</taxon>
        <taxon>Riboviria</taxon>
    </lineage>
</organism>
<keyword evidence="1" id="KW-1161">Viral attachment to host cell</keyword>
<evidence type="ECO:0000256" key="1">
    <source>
        <dbReference type="ARBA" id="ARBA00023104"/>
    </source>
</evidence>
<accession>A0A1L3KI51</accession>
<evidence type="ECO:0008006" key="4">
    <source>
        <dbReference type="Google" id="ProtNLM"/>
    </source>
</evidence>
<proteinExistence type="inferred from homology"/>
<name>A0A1L3KI51_9VIRU</name>
<keyword evidence="1" id="KW-0945">Host-virus interaction</keyword>
<evidence type="ECO:0000256" key="2">
    <source>
        <dbReference type="ARBA" id="ARBA00035110"/>
    </source>
</evidence>
<evidence type="ECO:0000313" key="3">
    <source>
        <dbReference type="EMBL" id="APG77016.1"/>
    </source>
</evidence>
<dbReference type="Pfam" id="PF03863">
    <property type="entry name" value="Phage_mat-A"/>
    <property type="match status" value="1"/>
</dbReference>
<keyword evidence="1" id="KW-0946">Virion</keyword>
<dbReference type="GO" id="GO:0039666">
    <property type="term" value="P:virion attachment to host cell pilus"/>
    <property type="evidence" value="ECO:0007669"/>
    <property type="project" value="UniProtKB-KW"/>
</dbReference>
<keyword evidence="1" id="KW-1175">Viral attachment to host cell pilus</keyword>
<protein>
    <recommendedName>
        <fullName evidence="4">Maturation protein</fullName>
    </recommendedName>
</protein>
<reference evidence="3" key="1">
    <citation type="journal article" date="2016" name="Nature">
        <title>Redefining the invertebrate RNA virosphere.</title>
        <authorList>
            <person name="Shi M."/>
            <person name="Lin X.D."/>
            <person name="Tian J.H."/>
            <person name="Chen L.J."/>
            <person name="Chen X."/>
            <person name="Li C.X."/>
            <person name="Qin X.C."/>
            <person name="Li J."/>
            <person name="Cao J.P."/>
            <person name="Eden J.S."/>
            <person name="Buchmann J."/>
            <person name="Wang W."/>
            <person name="Xu J."/>
            <person name="Holmes E.C."/>
            <person name="Zhang Y.Z."/>
        </authorList>
    </citation>
    <scope>NUCLEOTIDE SEQUENCE</scope>
    <source>
        <strain evidence="3">BHSC163351</strain>
    </source>
</reference>
<dbReference type="EMBL" id="KX883480">
    <property type="protein sequence ID" value="APG77016.1"/>
    <property type="molecule type" value="Genomic_RNA"/>
</dbReference>
<keyword evidence="1" id="KW-1160">Virus entry into host cell</keyword>
<dbReference type="InterPro" id="IPR005563">
    <property type="entry name" value="A_protein"/>
</dbReference>
<sequence length="398" mass="45164">MIVIPYQGRGQRSLTLGNQVIVKRPDDQGGAYTYEQQFTRPVYDWVQSSNRSGYGSTNYHGVSIPWKFPTYRNKNMMMAVPRKLHLQGERDGYPAEFIGYHPTNYLFDGDYIDMYNCPGLINAGKPVISYNEDQKLKADFANSFSEGAGLGTAAVTLKQDLSGLAETAGDLLLLLRGIKRGNIGDIKRALRSDNVDRSLSKTVSGRYLEYTYAIVPMVGDVHSTYEVLTSNPLTAEILRQRRFRKFQHPGSLSENFSVSGYRVAGYSSHYWWSSPELHRLTQLGLTNPALIAWDLVPYSFVLDWLTPVGDVLNAFSAYLGAEFVSGFNTEFAEAQYSIAPSMSQFGNFPRVHSWDFYVRTYERNQIFDFPRPLPYVKNPFSTTHLINATALFRNAFRW</sequence>
<comment type="similarity">
    <text evidence="2">Belongs to the Leviviricetes maturation protein family.</text>
</comment>